<name>A0AAE1A440_9GAST</name>
<gene>
    <name evidence="1" type="ORF">RRG08_051594</name>
</gene>
<accession>A0AAE1A440</accession>
<dbReference type="EMBL" id="JAWDGP010002758">
    <property type="protein sequence ID" value="KAK3780116.1"/>
    <property type="molecule type" value="Genomic_DNA"/>
</dbReference>
<sequence>MASQAIYNPVTSRNYIIGFQTEDEALHHIRDGLQPDIDVVIVFMGQKQTIRGARLPKQLDFVIRPVAGGRPISVFLGLSRSCVAGMCPTRWC</sequence>
<organism evidence="1 2">
    <name type="scientific">Elysia crispata</name>
    <name type="common">lettuce slug</name>
    <dbReference type="NCBI Taxonomy" id="231223"/>
    <lineage>
        <taxon>Eukaryota</taxon>
        <taxon>Metazoa</taxon>
        <taxon>Spiralia</taxon>
        <taxon>Lophotrochozoa</taxon>
        <taxon>Mollusca</taxon>
        <taxon>Gastropoda</taxon>
        <taxon>Heterobranchia</taxon>
        <taxon>Euthyneura</taxon>
        <taxon>Panpulmonata</taxon>
        <taxon>Sacoglossa</taxon>
        <taxon>Placobranchoidea</taxon>
        <taxon>Plakobranchidae</taxon>
        <taxon>Elysia</taxon>
    </lineage>
</organism>
<keyword evidence="2" id="KW-1185">Reference proteome</keyword>
<reference evidence="1" key="1">
    <citation type="journal article" date="2023" name="G3 (Bethesda)">
        <title>A reference genome for the long-term kleptoplast-retaining sea slug Elysia crispata morphotype clarki.</title>
        <authorList>
            <person name="Eastman K.E."/>
            <person name="Pendleton A.L."/>
            <person name="Shaikh M.A."/>
            <person name="Suttiyut T."/>
            <person name="Ogas R."/>
            <person name="Tomko P."/>
            <person name="Gavelis G."/>
            <person name="Widhalm J.R."/>
            <person name="Wisecaver J.H."/>
        </authorList>
    </citation>
    <scope>NUCLEOTIDE SEQUENCE</scope>
    <source>
        <strain evidence="1">ECLA1</strain>
    </source>
</reference>
<proteinExistence type="predicted"/>
<dbReference type="Proteomes" id="UP001283361">
    <property type="component" value="Unassembled WGS sequence"/>
</dbReference>
<protein>
    <submittedName>
        <fullName evidence="1">Uncharacterized protein</fullName>
    </submittedName>
</protein>
<comment type="caution">
    <text evidence="1">The sequence shown here is derived from an EMBL/GenBank/DDBJ whole genome shotgun (WGS) entry which is preliminary data.</text>
</comment>
<evidence type="ECO:0000313" key="1">
    <source>
        <dbReference type="EMBL" id="KAK3780116.1"/>
    </source>
</evidence>
<evidence type="ECO:0000313" key="2">
    <source>
        <dbReference type="Proteomes" id="UP001283361"/>
    </source>
</evidence>
<dbReference type="AlphaFoldDB" id="A0AAE1A440"/>